<sequence>MTTWGDVDGLAGRLPGAEPVVAHDGSPAWRAGRHTFARLRRDEDANELVQVWTREMDSEQALADRRATFVRIDTFRFRVTLWVRLDLVDRTELAELLLDSYDARGGPRRRGDTGLADLLS</sequence>
<proteinExistence type="predicted"/>
<comment type="caution">
    <text evidence="1">The sequence shown here is derived from an EMBL/GenBank/DDBJ whole genome shotgun (WGS) entry which is preliminary data.</text>
</comment>
<dbReference type="EMBL" id="BAAAPU010000011">
    <property type="protein sequence ID" value="GAA1992767.1"/>
    <property type="molecule type" value="Genomic_DNA"/>
</dbReference>
<evidence type="ECO:0008006" key="3">
    <source>
        <dbReference type="Google" id="ProtNLM"/>
    </source>
</evidence>
<dbReference type="Proteomes" id="UP001500013">
    <property type="component" value="Unassembled WGS sequence"/>
</dbReference>
<evidence type="ECO:0000313" key="1">
    <source>
        <dbReference type="EMBL" id="GAA1992767.1"/>
    </source>
</evidence>
<keyword evidence="2" id="KW-1185">Reference proteome</keyword>
<organism evidence="1 2">
    <name type="scientific">Terrabacter lapilli</name>
    <dbReference type="NCBI Taxonomy" id="436231"/>
    <lineage>
        <taxon>Bacteria</taxon>
        <taxon>Bacillati</taxon>
        <taxon>Actinomycetota</taxon>
        <taxon>Actinomycetes</taxon>
        <taxon>Micrococcales</taxon>
        <taxon>Intrasporangiaceae</taxon>
        <taxon>Terrabacter</taxon>
    </lineage>
</organism>
<dbReference type="RefSeq" id="WP_344066669.1">
    <property type="nucleotide sequence ID" value="NZ_BAAAPU010000011.1"/>
</dbReference>
<gene>
    <name evidence="1" type="ORF">GCM10009817_38700</name>
</gene>
<name>A0ABN2SUS2_9MICO</name>
<accession>A0ABN2SUS2</accession>
<dbReference type="InterPro" id="IPR058532">
    <property type="entry name" value="YjbR/MT2646/Rv2570-like"/>
</dbReference>
<reference evidence="1 2" key="1">
    <citation type="journal article" date="2019" name="Int. J. Syst. Evol. Microbiol.">
        <title>The Global Catalogue of Microorganisms (GCM) 10K type strain sequencing project: providing services to taxonomists for standard genome sequencing and annotation.</title>
        <authorList>
            <consortium name="The Broad Institute Genomics Platform"/>
            <consortium name="The Broad Institute Genome Sequencing Center for Infectious Disease"/>
            <person name="Wu L."/>
            <person name="Ma J."/>
        </authorList>
    </citation>
    <scope>NUCLEOTIDE SEQUENCE [LARGE SCALE GENOMIC DNA]</scope>
    <source>
        <strain evidence="1 2">JCM 15628</strain>
    </source>
</reference>
<dbReference type="Pfam" id="PF04237">
    <property type="entry name" value="YjbR"/>
    <property type="match status" value="1"/>
</dbReference>
<protein>
    <recommendedName>
        <fullName evidence="3">YjbR protein</fullName>
    </recommendedName>
</protein>
<evidence type="ECO:0000313" key="2">
    <source>
        <dbReference type="Proteomes" id="UP001500013"/>
    </source>
</evidence>